<protein>
    <submittedName>
        <fullName evidence="2">Uncharacterized protein</fullName>
    </submittedName>
</protein>
<dbReference type="AlphaFoldDB" id="A0A7I7XSN9"/>
<reference evidence="2" key="2">
    <citation type="submission" date="2020-02" db="EMBL/GenBank/DDBJ databases">
        <authorList>
            <person name="Matsumoto Y."/>
            <person name="Motooka D."/>
            <person name="Nakamura S."/>
        </authorList>
    </citation>
    <scope>NUCLEOTIDE SEQUENCE</scope>
    <source>
        <strain evidence="2">JCM 13671</strain>
    </source>
</reference>
<dbReference type="Proteomes" id="UP000466931">
    <property type="component" value="Chromosome"/>
</dbReference>
<gene>
    <name evidence="2" type="ORF">MCNF_05570</name>
</gene>
<feature type="region of interest" description="Disordered" evidence="1">
    <location>
        <begin position="1"/>
        <end position="58"/>
    </location>
</feature>
<organism evidence="2 3">
    <name type="scientific">Mycolicibacterium confluentis</name>
    <dbReference type="NCBI Taxonomy" id="28047"/>
    <lineage>
        <taxon>Bacteria</taxon>
        <taxon>Bacillati</taxon>
        <taxon>Actinomycetota</taxon>
        <taxon>Actinomycetes</taxon>
        <taxon>Mycobacteriales</taxon>
        <taxon>Mycobacteriaceae</taxon>
        <taxon>Mycolicibacterium</taxon>
    </lineage>
</organism>
<keyword evidence="3" id="KW-1185">Reference proteome</keyword>
<name>A0A7I7XSN9_9MYCO</name>
<accession>A0A7I7XSN9</accession>
<sequence length="74" mass="7118">MTIAVPTPENSQPASGLGAVGRLDAREPPGRDNWTVISSAPGGEWHGGGGGSGRAGALGAGALDTVALGAVALR</sequence>
<evidence type="ECO:0000256" key="1">
    <source>
        <dbReference type="SAM" id="MobiDB-lite"/>
    </source>
</evidence>
<reference evidence="2" key="1">
    <citation type="journal article" date="2019" name="Emerg. Microbes Infect.">
        <title>Comprehensive subspecies identification of 175 nontuberculous mycobacteria species based on 7547 genomic profiles.</title>
        <authorList>
            <person name="Matsumoto Y."/>
            <person name="Kinjo T."/>
            <person name="Motooka D."/>
            <person name="Nabeya D."/>
            <person name="Jung N."/>
            <person name="Uechi K."/>
            <person name="Horii T."/>
            <person name="Iida T."/>
            <person name="Fujita J."/>
            <person name="Nakamura S."/>
        </authorList>
    </citation>
    <scope>NUCLEOTIDE SEQUENCE [LARGE SCALE GENOMIC DNA]</scope>
    <source>
        <strain evidence="2">JCM 13671</strain>
    </source>
</reference>
<evidence type="ECO:0000313" key="2">
    <source>
        <dbReference type="EMBL" id="BBZ31952.1"/>
    </source>
</evidence>
<dbReference type="EMBL" id="AP022612">
    <property type="protein sequence ID" value="BBZ31952.1"/>
    <property type="molecule type" value="Genomic_DNA"/>
</dbReference>
<proteinExistence type="predicted"/>
<evidence type="ECO:0000313" key="3">
    <source>
        <dbReference type="Proteomes" id="UP000466931"/>
    </source>
</evidence>
<feature type="compositionally biased region" description="Gly residues" evidence="1">
    <location>
        <begin position="44"/>
        <end position="58"/>
    </location>
</feature>